<gene>
    <name evidence="12" type="ORF">IE81DRAFT_205201</name>
</gene>
<dbReference type="GO" id="GO:0006289">
    <property type="term" value="P:nucleotide-excision repair"/>
    <property type="evidence" value="ECO:0007669"/>
    <property type="project" value="InterPro"/>
</dbReference>
<dbReference type="FunFam" id="3.30.70.2610:FF:000001">
    <property type="entry name" value="General transcription factor IIH subunit 4"/>
    <property type="match status" value="1"/>
</dbReference>
<dbReference type="NCBIfam" id="TIGR00625">
    <property type="entry name" value="tfb2"/>
    <property type="match status" value="1"/>
</dbReference>
<keyword evidence="7 9" id="KW-0234">DNA repair</keyword>
<feature type="compositionally biased region" description="Gly residues" evidence="10">
    <location>
        <begin position="11"/>
        <end position="23"/>
    </location>
</feature>
<evidence type="ECO:0000256" key="5">
    <source>
        <dbReference type="ARBA" id="ARBA00023015"/>
    </source>
</evidence>
<sequence>MSTPALSTPTRGGGASEAGGGGASKRLIHAQPQAQGQDTINAFLDRQAQTTLNRLYQRPANCLAIFRLVPMLARQQIMSMLFLEGEEASSSSTMPVSDAQAWIKRETEARRKFEEGMDRLSTLNIVRIKGAKYQLNGVFRDGMRRALIGGGDHRSFGVACDTPDKNAVDLEYLDEYARSRWEAILHYMVGSGGAEVPRAPVLYLLRASGLMQHASSKRPDDADLSITSLGFQFLLEDLNTQLWDLLLSYLTMAESRNMDLVEVLSFIFMLGNLQLGKDYSIEDFTETQLHMLQDFRDYGLVYQRKSTSRRFYPTRLATTLTSSATPLVGGHGSDEERGFVILETNYRVYAYTNNPLRISVLSLFVSLKARFPNLIMGTINRESVKAALSNGISSDQIIAYLTHHAHGQMLKNDPVLPVTVTDQIRLWEREKNRVTTSSGSLFADFSSFADFAMVRDYASQLGVLLWQNEQKRLFFVAAEGDEPTRDFIRRRLQN</sequence>
<evidence type="ECO:0000256" key="2">
    <source>
        <dbReference type="ARBA" id="ARBA00004123"/>
    </source>
</evidence>
<dbReference type="EMBL" id="KZ819409">
    <property type="protein sequence ID" value="PWN40690.1"/>
    <property type="molecule type" value="Genomic_DNA"/>
</dbReference>
<keyword evidence="13" id="KW-1185">Reference proteome</keyword>
<evidence type="ECO:0000256" key="8">
    <source>
        <dbReference type="ARBA" id="ARBA00023242"/>
    </source>
</evidence>
<feature type="domain" description="Transcription factor Tfb2 C-terminal" evidence="11">
    <location>
        <begin position="422"/>
        <end position="489"/>
    </location>
</feature>
<evidence type="ECO:0000259" key="11">
    <source>
        <dbReference type="Pfam" id="PF18307"/>
    </source>
</evidence>
<comment type="function">
    <text evidence="1">Component of the general transcription and DNA repair factor IIH (TFIIH) core complex, which is involved in general and transcription-coupled nucleotide excision repair (NER) of damaged DNA and, when complexed to TFIIK, in RNA transcription by RNA polymerase II. In NER, TFIIH acts by opening DNA around the lesion to allow the excision of the damaged oligonucleotide and its replacement by a new DNA fragment. In transcription, TFIIH has an essential role in transcription initiation. When the pre-initiation complex (PIC) has been established, TFIIH is required for promoter opening and promoter escape. Phosphorylation of the C-terminal tail (CTD) of the largest subunit of RNA polymerase II by the kinase module TFIIK controls the initiation of transcription.</text>
</comment>
<dbReference type="InterPro" id="IPR040662">
    <property type="entry name" value="Tfb2_C"/>
</dbReference>
<dbReference type="GO" id="GO:0006366">
    <property type="term" value="P:transcription by RNA polymerase II"/>
    <property type="evidence" value="ECO:0007669"/>
    <property type="project" value="UniProtKB-ARBA"/>
</dbReference>
<dbReference type="OrthoDB" id="413460at2759"/>
<dbReference type="Gene3D" id="3.30.70.2610">
    <property type="match status" value="1"/>
</dbReference>
<evidence type="ECO:0000256" key="1">
    <source>
        <dbReference type="ARBA" id="ARBA00002817"/>
    </source>
</evidence>
<comment type="similarity">
    <text evidence="3 9">Belongs to the TFB2 family.</text>
</comment>
<comment type="subcellular location">
    <subcellularLocation>
        <location evidence="2 9">Nucleus</location>
    </subcellularLocation>
</comment>
<dbReference type="Pfam" id="PF03849">
    <property type="entry name" value="Tfb2"/>
    <property type="match status" value="1"/>
</dbReference>
<dbReference type="PANTHER" id="PTHR13152:SF0">
    <property type="entry name" value="GENERAL TRANSCRIPTION FACTOR IIH SUBUNIT 4"/>
    <property type="match status" value="1"/>
</dbReference>
<dbReference type="RefSeq" id="XP_025367850.1">
    <property type="nucleotide sequence ID" value="XM_025510921.1"/>
</dbReference>
<evidence type="ECO:0000256" key="10">
    <source>
        <dbReference type="SAM" id="MobiDB-lite"/>
    </source>
</evidence>
<evidence type="ECO:0000256" key="4">
    <source>
        <dbReference type="ARBA" id="ARBA00022763"/>
    </source>
</evidence>
<dbReference type="Proteomes" id="UP000245783">
    <property type="component" value="Unassembled WGS sequence"/>
</dbReference>
<accession>A0A316VTH3</accession>
<keyword evidence="6 9" id="KW-0804">Transcription</keyword>
<dbReference type="GO" id="GO:0000439">
    <property type="term" value="C:transcription factor TFIIH core complex"/>
    <property type="evidence" value="ECO:0007669"/>
    <property type="project" value="InterPro"/>
</dbReference>
<dbReference type="STRING" id="1522189.A0A316VTH3"/>
<dbReference type="GO" id="GO:0003690">
    <property type="term" value="F:double-stranded DNA binding"/>
    <property type="evidence" value="ECO:0007669"/>
    <property type="project" value="TreeGrafter"/>
</dbReference>
<dbReference type="FunCoup" id="A0A316VTH3">
    <property type="interactions" value="214"/>
</dbReference>
<dbReference type="GO" id="GO:0001671">
    <property type="term" value="F:ATPase activator activity"/>
    <property type="evidence" value="ECO:0007669"/>
    <property type="project" value="InterPro"/>
</dbReference>
<evidence type="ECO:0000256" key="3">
    <source>
        <dbReference type="ARBA" id="ARBA00007132"/>
    </source>
</evidence>
<evidence type="ECO:0000256" key="6">
    <source>
        <dbReference type="ARBA" id="ARBA00023163"/>
    </source>
</evidence>
<dbReference type="Pfam" id="PF18307">
    <property type="entry name" value="Tfb2_C"/>
    <property type="match status" value="1"/>
</dbReference>
<dbReference type="AlphaFoldDB" id="A0A316VTH3"/>
<evidence type="ECO:0000313" key="13">
    <source>
        <dbReference type="Proteomes" id="UP000245783"/>
    </source>
</evidence>
<dbReference type="GeneID" id="37032791"/>
<name>A0A316VTH3_9BASI</name>
<keyword evidence="8 9" id="KW-0539">Nucleus</keyword>
<dbReference type="InterPro" id="IPR004598">
    <property type="entry name" value="TFIIH_p52/Tfb2"/>
</dbReference>
<feature type="region of interest" description="Disordered" evidence="10">
    <location>
        <begin position="1"/>
        <end position="23"/>
    </location>
</feature>
<dbReference type="GO" id="GO:0005675">
    <property type="term" value="C:transcription factor TFIIH holo complex"/>
    <property type="evidence" value="ECO:0007669"/>
    <property type="project" value="TreeGrafter"/>
</dbReference>
<evidence type="ECO:0000313" key="12">
    <source>
        <dbReference type="EMBL" id="PWN40690.1"/>
    </source>
</evidence>
<evidence type="ECO:0000256" key="7">
    <source>
        <dbReference type="ARBA" id="ARBA00023204"/>
    </source>
</evidence>
<feature type="compositionally biased region" description="Polar residues" evidence="10">
    <location>
        <begin position="1"/>
        <end position="10"/>
    </location>
</feature>
<protein>
    <recommendedName>
        <fullName evidence="9">RNA polymerase II transcription factor B subunit 2</fullName>
    </recommendedName>
</protein>
<comment type="function">
    <text evidence="9">Component of the general transcription and DNA repair factor IIH (TFIIH) core complex which is involved in general and transcription-coupled nucleotide excision repair (NER) of damaged DNA.</text>
</comment>
<dbReference type="PANTHER" id="PTHR13152">
    <property type="entry name" value="TFIIH, POLYPEPTIDE 4"/>
    <property type="match status" value="1"/>
</dbReference>
<keyword evidence="5 9" id="KW-0805">Transcription regulation</keyword>
<organism evidence="12 13">
    <name type="scientific">Ceraceosorus guamensis</name>
    <dbReference type="NCBI Taxonomy" id="1522189"/>
    <lineage>
        <taxon>Eukaryota</taxon>
        <taxon>Fungi</taxon>
        <taxon>Dikarya</taxon>
        <taxon>Basidiomycota</taxon>
        <taxon>Ustilaginomycotina</taxon>
        <taxon>Exobasidiomycetes</taxon>
        <taxon>Ceraceosorales</taxon>
        <taxon>Ceraceosoraceae</taxon>
        <taxon>Ceraceosorus</taxon>
    </lineage>
</organism>
<keyword evidence="4 9" id="KW-0227">DNA damage</keyword>
<dbReference type="InParanoid" id="A0A316VTH3"/>
<evidence type="ECO:0000256" key="9">
    <source>
        <dbReference type="RuleBase" id="RU364024"/>
    </source>
</evidence>
<proteinExistence type="inferred from homology"/>
<reference evidence="12 13" key="1">
    <citation type="journal article" date="2018" name="Mol. Biol. Evol.">
        <title>Broad Genomic Sampling Reveals a Smut Pathogenic Ancestry of the Fungal Clade Ustilaginomycotina.</title>
        <authorList>
            <person name="Kijpornyongpan T."/>
            <person name="Mondo S.J."/>
            <person name="Barry K."/>
            <person name="Sandor L."/>
            <person name="Lee J."/>
            <person name="Lipzen A."/>
            <person name="Pangilinan J."/>
            <person name="LaButti K."/>
            <person name="Hainaut M."/>
            <person name="Henrissat B."/>
            <person name="Grigoriev I.V."/>
            <person name="Spatafora J.W."/>
            <person name="Aime M.C."/>
        </authorList>
    </citation>
    <scope>NUCLEOTIDE SEQUENCE [LARGE SCALE GENOMIC DNA]</scope>
    <source>
        <strain evidence="12 13">MCA 4658</strain>
    </source>
</reference>